<feature type="compositionally biased region" description="Low complexity" evidence="1">
    <location>
        <begin position="1"/>
        <end position="12"/>
    </location>
</feature>
<feature type="compositionally biased region" description="Polar residues" evidence="1">
    <location>
        <begin position="78"/>
        <end position="88"/>
    </location>
</feature>
<dbReference type="Proteomes" id="UP001497644">
    <property type="component" value="Chromosome 7"/>
</dbReference>
<dbReference type="AlphaFoldDB" id="A0AAV2P4Y3"/>
<name>A0AAV2P4Y3_9HYME</name>
<dbReference type="EMBL" id="OZ034830">
    <property type="protein sequence ID" value="CAL1686689.1"/>
    <property type="molecule type" value="Genomic_DNA"/>
</dbReference>
<feature type="region of interest" description="Disordered" evidence="1">
    <location>
        <begin position="1"/>
        <end position="101"/>
    </location>
</feature>
<evidence type="ECO:0000313" key="2">
    <source>
        <dbReference type="EMBL" id="CAL1686689.1"/>
    </source>
</evidence>
<feature type="compositionally biased region" description="Basic and acidic residues" evidence="1">
    <location>
        <begin position="54"/>
        <end position="77"/>
    </location>
</feature>
<proteinExistence type="predicted"/>
<evidence type="ECO:0000313" key="3">
    <source>
        <dbReference type="Proteomes" id="UP001497644"/>
    </source>
</evidence>
<gene>
    <name evidence="2" type="ORF">LPLAT_LOCUS12033</name>
</gene>
<keyword evidence="3" id="KW-1185">Reference proteome</keyword>
<sequence>MDDVLRFSTSRRTLLRSKRKKRSKKSSLCFKKQRIPKTNRRADGNPIQPAVTLKAEELVTKDKAGEDDGRQCRKKEPTNQAKETSQSLVDAYRKNAKNKSA</sequence>
<reference evidence="2" key="1">
    <citation type="submission" date="2024-04" db="EMBL/GenBank/DDBJ databases">
        <authorList>
            <consortium name="Molecular Ecology Group"/>
        </authorList>
    </citation>
    <scope>NUCLEOTIDE SEQUENCE</scope>
</reference>
<feature type="compositionally biased region" description="Basic residues" evidence="1">
    <location>
        <begin position="13"/>
        <end position="39"/>
    </location>
</feature>
<organism evidence="2 3">
    <name type="scientific">Lasius platythorax</name>
    <dbReference type="NCBI Taxonomy" id="488582"/>
    <lineage>
        <taxon>Eukaryota</taxon>
        <taxon>Metazoa</taxon>
        <taxon>Ecdysozoa</taxon>
        <taxon>Arthropoda</taxon>
        <taxon>Hexapoda</taxon>
        <taxon>Insecta</taxon>
        <taxon>Pterygota</taxon>
        <taxon>Neoptera</taxon>
        <taxon>Endopterygota</taxon>
        <taxon>Hymenoptera</taxon>
        <taxon>Apocrita</taxon>
        <taxon>Aculeata</taxon>
        <taxon>Formicoidea</taxon>
        <taxon>Formicidae</taxon>
        <taxon>Formicinae</taxon>
        <taxon>Lasius</taxon>
        <taxon>Lasius</taxon>
    </lineage>
</organism>
<accession>A0AAV2P4Y3</accession>
<evidence type="ECO:0000256" key="1">
    <source>
        <dbReference type="SAM" id="MobiDB-lite"/>
    </source>
</evidence>
<protein>
    <submittedName>
        <fullName evidence="2">Uncharacterized protein</fullName>
    </submittedName>
</protein>